<dbReference type="PhylomeDB" id="A0A0G4IBG0"/>
<feature type="region of interest" description="Disordered" evidence="1">
    <location>
        <begin position="253"/>
        <end position="276"/>
    </location>
</feature>
<proteinExistence type="predicted"/>
<dbReference type="VEuPathDB" id="CryptoDB:Cvel_12744"/>
<gene>
    <name evidence="2" type="ORF">Cvel_12744</name>
</gene>
<accession>A0A0G4IBG0</accession>
<sequence length="295" mass="33966">MADETVLNCSLEWSGLKVGCNACITTHRLDYEDLEAHDDFSSYFQRLTFMCTSEKLMLYPPAQGTRKVKDVRKAGAGLLFEIPFAEIQEIGNCWPAQCRLPDSPFRTTPIRLLRCEPAYVVLKSGRVLVLEQLVSTGGTDLFRKAVCKLMTAFIDWKEKEQRDSRPTWESVAMFFTKLFGQGVTVSARERAEDCFTNFKIPLSKERAVAAAAEERRLMEIALRWLRRTERASVQEEKYRRFFRFLRRPVTPLTPTDAPYEENVHSDPSSEASGVDDDMTTSFRWRCEAFLRMHAT</sequence>
<dbReference type="AlphaFoldDB" id="A0A0G4IBG0"/>
<reference evidence="2" key="1">
    <citation type="submission" date="2014-11" db="EMBL/GenBank/DDBJ databases">
        <authorList>
            <person name="Otto D Thomas"/>
            <person name="Naeem Raeece"/>
        </authorList>
    </citation>
    <scope>NUCLEOTIDE SEQUENCE</scope>
</reference>
<name>A0A0G4IBG0_9ALVE</name>
<organism evidence="2">
    <name type="scientific">Chromera velia CCMP2878</name>
    <dbReference type="NCBI Taxonomy" id="1169474"/>
    <lineage>
        <taxon>Eukaryota</taxon>
        <taxon>Sar</taxon>
        <taxon>Alveolata</taxon>
        <taxon>Colpodellida</taxon>
        <taxon>Chromeraceae</taxon>
        <taxon>Chromera</taxon>
    </lineage>
</organism>
<evidence type="ECO:0000256" key="1">
    <source>
        <dbReference type="SAM" id="MobiDB-lite"/>
    </source>
</evidence>
<protein>
    <submittedName>
        <fullName evidence="2">Uncharacterized protein</fullName>
    </submittedName>
</protein>
<evidence type="ECO:0000313" key="2">
    <source>
        <dbReference type="EMBL" id="CEM54389.1"/>
    </source>
</evidence>
<dbReference type="EMBL" id="CDMZ01005784">
    <property type="protein sequence ID" value="CEM54389.1"/>
    <property type="molecule type" value="Genomic_DNA"/>
</dbReference>